<feature type="transmembrane region" description="Helical" evidence="12">
    <location>
        <begin position="167"/>
        <end position="188"/>
    </location>
</feature>
<dbReference type="InterPro" id="IPR017452">
    <property type="entry name" value="GPCR_Rhodpsn_7TM"/>
</dbReference>
<dbReference type="InterPro" id="IPR000276">
    <property type="entry name" value="GPCR_Rhodpsn"/>
</dbReference>
<feature type="transmembrane region" description="Helical" evidence="12">
    <location>
        <begin position="336"/>
        <end position="365"/>
    </location>
</feature>
<feature type="transmembrane region" description="Helical" evidence="12">
    <location>
        <begin position="132"/>
        <end position="155"/>
    </location>
</feature>
<keyword evidence="9 10" id="KW-0807">Transducer</keyword>
<name>A0ABN8LPZ8_9CNID</name>
<keyword evidence="8" id="KW-0325">Glycoprotein</keyword>
<proteinExistence type="inferred from homology"/>
<dbReference type="PANTHER" id="PTHR24246:SF27">
    <property type="entry name" value="ADENOSINE RECEPTOR, ISOFORM A"/>
    <property type="match status" value="1"/>
</dbReference>
<comment type="similarity">
    <text evidence="10">Belongs to the G-protein coupled receptor 1 family.</text>
</comment>
<feature type="transmembrane region" description="Helical" evidence="12">
    <location>
        <begin position="371"/>
        <end position="392"/>
    </location>
</feature>
<feature type="transmembrane region" description="Helical" evidence="12">
    <location>
        <begin position="200"/>
        <end position="218"/>
    </location>
</feature>
<evidence type="ECO:0000256" key="3">
    <source>
        <dbReference type="ARBA" id="ARBA00022692"/>
    </source>
</evidence>
<evidence type="ECO:0000313" key="15">
    <source>
        <dbReference type="Proteomes" id="UP001159427"/>
    </source>
</evidence>
<protein>
    <recommendedName>
        <fullName evidence="13">G-protein coupled receptors family 1 profile domain-containing protein</fullName>
    </recommendedName>
</protein>
<dbReference type="PRINTS" id="PR00237">
    <property type="entry name" value="GPCRRHODOPSN"/>
</dbReference>
<evidence type="ECO:0000256" key="12">
    <source>
        <dbReference type="SAM" id="Phobius"/>
    </source>
</evidence>
<feature type="region of interest" description="Disordered" evidence="11">
    <location>
        <begin position="432"/>
        <end position="459"/>
    </location>
</feature>
<keyword evidence="2" id="KW-1003">Cell membrane</keyword>
<keyword evidence="5 10" id="KW-0297">G-protein coupled receptor</keyword>
<dbReference type="EMBL" id="CALNXI010000071">
    <property type="protein sequence ID" value="CAH3017779.1"/>
    <property type="molecule type" value="Genomic_DNA"/>
</dbReference>
<evidence type="ECO:0000256" key="9">
    <source>
        <dbReference type="ARBA" id="ARBA00023224"/>
    </source>
</evidence>
<accession>A0ABN8LPZ8</accession>
<feature type="transmembrane region" description="Helical" evidence="12">
    <location>
        <begin position="238"/>
        <end position="258"/>
    </location>
</feature>
<sequence>MGSGTTDAVENDGETYECLSETVKTTPSIRKLQEAKITQAKNKSLKHSLKSPSLTSTVREYKIYQPQMKQVLLQLSVDCQEIIKIHFINQLAGTSVLQPHHIQNIRPWPDGEIVLVVEQAWSSIMSETSLKVVVPLSILSVCVVVANTLVCLLVYKIKSMRNYTNGFVVSLAISDILTGVAFLLQYNVELHVWSRATLNVLYSIVLFVGATNLCAVTFDRYLAISYPFSYAETIAKVFKILVPSIWVLSVVIACIPLTWEGDTKLVNTRIYICVVLAVCIVFPYILIVYANFKIFRFVRQCVRRERELSISSSSMKSRLKQNGVRKVSSEAKVARVFAIASLMFVLSYFPTLFYTVAATFGYIYIVPDLLLQFSPFCVVLGSLVNPVLYSFMKPDFRRAVNKILSGKRAFLDMRKSQRSSVPSIGEYRTPFMSKTKDLSPGDDDVFTAEHNNNPFESRV</sequence>
<reference evidence="14 15" key="1">
    <citation type="submission" date="2022-05" db="EMBL/GenBank/DDBJ databases">
        <authorList>
            <consortium name="Genoscope - CEA"/>
            <person name="William W."/>
        </authorList>
    </citation>
    <scope>NUCLEOTIDE SEQUENCE [LARGE SCALE GENOMIC DNA]</scope>
</reference>
<feature type="transmembrane region" description="Helical" evidence="12">
    <location>
        <begin position="270"/>
        <end position="290"/>
    </location>
</feature>
<gene>
    <name evidence="14" type="ORF">PEVE_00039823</name>
</gene>
<keyword evidence="15" id="KW-1185">Reference proteome</keyword>
<keyword evidence="7 10" id="KW-0675">Receptor</keyword>
<feature type="compositionally biased region" description="Polar residues" evidence="11">
    <location>
        <begin position="449"/>
        <end position="459"/>
    </location>
</feature>
<dbReference type="Gene3D" id="1.20.1070.10">
    <property type="entry name" value="Rhodopsin 7-helix transmembrane proteins"/>
    <property type="match status" value="1"/>
</dbReference>
<evidence type="ECO:0000256" key="4">
    <source>
        <dbReference type="ARBA" id="ARBA00022989"/>
    </source>
</evidence>
<evidence type="ECO:0000256" key="1">
    <source>
        <dbReference type="ARBA" id="ARBA00004651"/>
    </source>
</evidence>
<dbReference type="PANTHER" id="PTHR24246">
    <property type="entry name" value="OLFACTORY RECEPTOR AND ADENOSINE RECEPTOR"/>
    <property type="match status" value="1"/>
</dbReference>
<dbReference type="Proteomes" id="UP001159427">
    <property type="component" value="Unassembled WGS sequence"/>
</dbReference>
<organism evidence="14 15">
    <name type="scientific">Porites evermanni</name>
    <dbReference type="NCBI Taxonomy" id="104178"/>
    <lineage>
        <taxon>Eukaryota</taxon>
        <taxon>Metazoa</taxon>
        <taxon>Cnidaria</taxon>
        <taxon>Anthozoa</taxon>
        <taxon>Hexacorallia</taxon>
        <taxon>Scleractinia</taxon>
        <taxon>Fungiina</taxon>
        <taxon>Poritidae</taxon>
        <taxon>Porites</taxon>
    </lineage>
</organism>
<evidence type="ECO:0000313" key="14">
    <source>
        <dbReference type="EMBL" id="CAH3017779.1"/>
    </source>
</evidence>
<evidence type="ECO:0000259" key="13">
    <source>
        <dbReference type="PROSITE" id="PS50262"/>
    </source>
</evidence>
<keyword evidence="4 12" id="KW-1133">Transmembrane helix</keyword>
<evidence type="ECO:0000256" key="10">
    <source>
        <dbReference type="RuleBase" id="RU000688"/>
    </source>
</evidence>
<keyword evidence="6 12" id="KW-0472">Membrane</keyword>
<evidence type="ECO:0000256" key="7">
    <source>
        <dbReference type="ARBA" id="ARBA00023170"/>
    </source>
</evidence>
<dbReference type="PROSITE" id="PS50262">
    <property type="entry name" value="G_PROTEIN_RECEP_F1_2"/>
    <property type="match status" value="1"/>
</dbReference>
<evidence type="ECO:0000256" key="11">
    <source>
        <dbReference type="SAM" id="MobiDB-lite"/>
    </source>
</evidence>
<feature type="domain" description="G-protein coupled receptors family 1 profile" evidence="13">
    <location>
        <begin position="146"/>
        <end position="389"/>
    </location>
</feature>
<comment type="caution">
    <text evidence="14">The sequence shown here is derived from an EMBL/GenBank/DDBJ whole genome shotgun (WGS) entry which is preliminary data.</text>
</comment>
<dbReference type="CDD" id="cd00637">
    <property type="entry name" value="7tm_classA_rhodopsin-like"/>
    <property type="match status" value="1"/>
</dbReference>
<keyword evidence="3 10" id="KW-0812">Transmembrane</keyword>
<evidence type="ECO:0000256" key="5">
    <source>
        <dbReference type="ARBA" id="ARBA00023040"/>
    </source>
</evidence>
<comment type="subcellular location">
    <subcellularLocation>
        <location evidence="1">Cell membrane</location>
        <topology evidence="1">Multi-pass membrane protein</topology>
    </subcellularLocation>
</comment>
<dbReference type="SUPFAM" id="SSF81321">
    <property type="entry name" value="Family A G protein-coupled receptor-like"/>
    <property type="match status" value="1"/>
</dbReference>
<evidence type="ECO:0000256" key="8">
    <source>
        <dbReference type="ARBA" id="ARBA00023180"/>
    </source>
</evidence>
<dbReference type="Pfam" id="PF00001">
    <property type="entry name" value="7tm_1"/>
    <property type="match status" value="1"/>
</dbReference>
<evidence type="ECO:0000256" key="6">
    <source>
        <dbReference type="ARBA" id="ARBA00023136"/>
    </source>
</evidence>
<dbReference type="PROSITE" id="PS00237">
    <property type="entry name" value="G_PROTEIN_RECEP_F1_1"/>
    <property type="match status" value="1"/>
</dbReference>
<evidence type="ECO:0000256" key="2">
    <source>
        <dbReference type="ARBA" id="ARBA00022475"/>
    </source>
</evidence>